<accession>A0A024TQ14</accession>
<evidence type="ECO:0000313" key="1">
    <source>
        <dbReference type="EMBL" id="ETV95721.1"/>
    </source>
</evidence>
<name>A0A024TQ14_9STRA</name>
<dbReference type="RefSeq" id="XP_008875472.1">
    <property type="nucleotide sequence ID" value="XM_008877250.1"/>
</dbReference>
<dbReference type="EMBL" id="KI913979">
    <property type="protein sequence ID" value="ETV95721.1"/>
    <property type="molecule type" value="Genomic_DNA"/>
</dbReference>
<dbReference type="AlphaFoldDB" id="A0A024TQ14"/>
<dbReference type="GeneID" id="20087844"/>
<organism evidence="1">
    <name type="scientific">Aphanomyces invadans</name>
    <dbReference type="NCBI Taxonomy" id="157072"/>
    <lineage>
        <taxon>Eukaryota</taxon>
        <taxon>Sar</taxon>
        <taxon>Stramenopiles</taxon>
        <taxon>Oomycota</taxon>
        <taxon>Saprolegniomycetes</taxon>
        <taxon>Saprolegniales</taxon>
        <taxon>Verrucalvaceae</taxon>
        <taxon>Aphanomyces</taxon>
    </lineage>
</organism>
<sequence>MVTSMPVWLATYEPMAVDGIRHTAKRVKHAQGRQWCLYGARNGFRALRDFMTPSGHWLTWQQLAARMRVHNPATRVHLNRAGRITASAARDTAAAYKHLSAVYDQKTIKDVVTPFEQWPRRDVRDMTMHTPESNRTHPMLSDIHRTEAEVETYLADMRRLLTAAAPVHTDVWFRLMMKMLMVTSRRHYIQHREPEAILCTHGCGDVETEMHPFFWHRVTHLDQFNVHNRHSANRDNLYQLWAMAVAITVHLIWMRRNATKFDNAAVRRRLRLFDAASPEYHQLRAAASLMLAQRGYRELAAKHPLGLQLKPTFA</sequence>
<dbReference type="OrthoDB" id="78757at2759"/>
<dbReference type="VEuPathDB" id="FungiDB:H310_10794"/>
<gene>
    <name evidence="1" type="ORF">H310_10794</name>
</gene>
<proteinExistence type="predicted"/>
<reference evidence="1" key="1">
    <citation type="submission" date="2013-12" db="EMBL/GenBank/DDBJ databases">
        <title>The Genome Sequence of Aphanomyces invadans NJM9701.</title>
        <authorList>
            <consortium name="The Broad Institute Genomics Platform"/>
            <person name="Russ C."/>
            <person name="Tyler B."/>
            <person name="van West P."/>
            <person name="Dieguez-Uribeondo J."/>
            <person name="Young S.K."/>
            <person name="Zeng Q."/>
            <person name="Gargeya S."/>
            <person name="Fitzgerald M."/>
            <person name="Abouelleil A."/>
            <person name="Alvarado L."/>
            <person name="Chapman S.B."/>
            <person name="Gainer-Dewar J."/>
            <person name="Goldberg J."/>
            <person name="Griggs A."/>
            <person name="Gujja S."/>
            <person name="Hansen M."/>
            <person name="Howarth C."/>
            <person name="Imamovic A."/>
            <person name="Ireland A."/>
            <person name="Larimer J."/>
            <person name="McCowan C."/>
            <person name="Murphy C."/>
            <person name="Pearson M."/>
            <person name="Poon T.W."/>
            <person name="Priest M."/>
            <person name="Roberts A."/>
            <person name="Saif S."/>
            <person name="Shea T."/>
            <person name="Sykes S."/>
            <person name="Wortman J."/>
            <person name="Nusbaum C."/>
            <person name="Birren B."/>
        </authorList>
    </citation>
    <scope>NUCLEOTIDE SEQUENCE [LARGE SCALE GENOMIC DNA]</scope>
    <source>
        <strain evidence="1">NJM9701</strain>
    </source>
</reference>
<protein>
    <submittedName>
        <fullName evidence="1">Uncharacterized protein</fullName>
    </submittedName>
</protein>